<keyword evidence="1" id="KW-1133">Transmembrane helix</keyword>
<dbReference type="PANTHER" id="PTHR44757:SF2">
    <property type="entry name" value="BIOFILM ARCHITECTURE MAINTENANCE PROTEIN MBAA"/>
    <property type="match status" value="1"/>
</dbReference>
<reference evidence="6 7" key="1">
    <citation type="submission" date="2024-02" db="EMBL/GenBank/DDBJ databases">
        <title>Roseibium algae sp. nov., isolated from marine alga (Grateloupia sp.), showing potential in myo-inositol conversion.</title>
        <authorList>
            <person name="Wang Y."/>
        </authorList>
    </citation>
    <scope>NUCLEOTIDE SEQUENCE [LARGE SCALE GENOMIC DNA]</scope>
    <source>
        <strain evidence="6 7">H3510</strain>
    </source>
</reference>
<dbReference type="NCBIfam" id="TIGR00229">
    <property type="entry name" value="sensory_box"/>
    <property type="match status" value="2"/>
</dbReference>
<dbReference type="SUPFAM" id="SSF141868">
    <property type="entry name" value="EAL domain-like"/>
    <property type="match status" value="1"/>
</dbReference>
<dbReference type="Pfam" id="PF08447">
    <property type="entry name" value="PAS_3"/>
    <property type="match status" value="1"/>
</dbReference>
<proteinExistence type="predicted"/>
<dbReference type="InterPro" id="IPR029787">
    <property type="entry name" value="Nucleotide_cyclase"/>
</dbReference>
<dbReference type="PANTHER" id="PTHR44757">
    <property type="entry name" value="DIGUANYLATE CYCLASE DGCP"/>
    <property type="match status" value="1"/>
</dbReference>
<dbReference type="Gene3D" id="3.30.450.20">
    <property type="entry name" value="PAS domain"/>
    <property type="match status" value="2"/>
</dbReference>
<dbReference type="CDD" id="cd01948">
    <property type="entry name" value="EAL"/>
    <property type="match status" value="1"/>
</dbReference>
<dbReference type="Pfam" id="PF13426">
    <property type="entry name" value="PAS_9"/>
    <property type="match status" value="1"/>
</dbReference>
<dbReference type="SMART" id="SM00052">
    <property type="entry name" value="EAL"/>
    <property type="match status" value="1"/>
</dbReference>
<dbReference type="Pfam" id="PF00990">
    <property type="entry name" value="GGDEF"/>
    <property type="match status" value="1"/>
</dbReference>
<evidence type="ECO:0000259" key="5">
    <source>
        <dbReference type="PROSITE" id="PS50887"/>
    </source>
</evidence>
<accession>A0ABU8THB2</accession>
<dbReference type="CDD" id="cd01949">
    <property type="entry name" value="GGDEF"/>
    <property type="match status" value="1"/>
</dbReference>
<dbReference type="InterPro" id="IPR001633">
    <property type="entry name" value="EAL_dom"/>
</dbReference>
<dbReference type="Proteomes" id="UP001385499">
    <property type="component" value="Unassembled WGS sequence"/>
</dbReference>
<keyword evidence="7" id="KW-1185">Reference proteome</keyword>
<dbReference type="InterPro" id="IPR000014">
    <property type="entry name" value="PAS"/>
</dbReference>
<dbReference type="InterPro" id="IPR052155">
    <property type="entry name" value="Biofilm_reg_signaling"/>
</dbReference>
<sequence>MADKNQNDAGRAFTTRLNDIIHDLAPNGSKPFTYLKITFIFFLAFTLITLTGGNLIGEFGILTKHVDTTTKTAKSFLLHEQEISSTELDKTLLSLAVNQELSSALKANDRYSVEQIISRLFPELENLHNISELAIYDTTRNLIIRSGKASSSADRRYNSLPLKSAETNSTTLKGFELEDNGTLVMSVIKPWILEGKPLGFLKLTMNFEEPLQFIGTMLKADVVEVRSRDALFSDTATAEAKHGWNLTPTAAYKKVGNFPLPTNVTALFQKHITPSSQFDRIVFNRDSVSIASSLPLPMADGTQAASLVLIQDITPEIRAFASRTAVTLLLACLVTLIIGLVLNRIVRSLQFSVIETRQSLEEEVAANTKALRNMQELWVEAQEIAFLGSWERDLLTNELSWSSGMYGITGLPQTTPIQTARDEYFKLIPPSDLNTVRLQMEQAISQCSAFNYEHHLVRKDGQTRLLHIRGYVIAGEDGKAIRTLGTVHDITDYHNAQERSQRLADILEASLNEIHAFDTETLNYEHANRCARENLGYSAEQMSGMQAWQVIGNNTAQQFKDKLRPLLNGSLSVLSFEDIHRRKDGSEYPAEIRVELHKTQSSSLFVAICNDLSERTAREKESQAARLAAEHMAYFDTLTELPNRAACQRDATDYFNANQNKKPAFIIHLDIDNFKRINDTLGHAAGDSALQEFGERLKLCCFGMGTAYRWGGDEFVIIANNSEIDPEELCQRVYIVMRAPMDYQNNPIWPSVSMGIAQCPTDGEDFNTLLVNADLALYRSKEDGKDRWSYFTKDMKTASDEEARTEQELRLALRRDEFFLVFQPQVNIQTQQITGIEALVRWQHPTRGVLAPGAFLPVVDKTNLATPLGQVVLDKALAAARKWHDLQLDFGRIAVNLSSSHLTSGTLLDDFNSLMAKHKVAPEYITAEVLESVFLDNERSNNSEVLEELHNLGVHIELDDFGTGYASLSHVADLPINGLKIDKSFTEQILSDRKKEIVVSHLINLARSLNINIVCEGVETEQQLDRLQMMGNFAVQGYLIARPMPFEAMSDWLTSTQSDLAFNLT</sequence>
<feature type="domain" description="PAC" evidence="3">
    <location>
        <begin position="450"/>
        <end position="502"/>
    </location>
</feature>
<dbReference type="SMART" id="SM00267">
    <property type="entry name" value="GGDEF"/>
    <property type="match status" value="1"/>
</dbReference>
<dbReference type="InterPro" id="IPR000160">
    <property type="entry name" value="GGDEF_dom"/>
</dbReference>
<keyword evidence="1" id="KW-0812">Transmembrane</keyword>
<feature type="transmembrane region" description="Helical" evidence="1">
    <location>
        <begin position="34"/>
        <end position="56"/>
    </location>
</feature>
<organism evidence="6 7">
    <name type="scientific">Roseibium algae</name>
    <dbReference type="NCBI Taxonomy" id="3123038"/>
    <lineage>
        <taxon>Bacteria</taxon>
        <taxon>Pseudomonadati</taxon>
        <taxon>Pseudomonadota</taxon>
        <taxon>Alphaproteobacteria</taxon>
        <taxon>Hyphomicrobiales</taxon>
        <taxon>Stappiaceae</taxon>
        <taxon>Roseibium</taxon>
    </lineage>
</organism>
<dbReference type="PROSITE" id="PS50887">
    <property type="entry name" value="GGDEF"/>
    <property type="match status" value="1"/>
</dbReference>
<dbReference type="PROSITE" id="PS50113">
    <property type="entry name" value="PAC"/>
    <property type="match status" value="1"/>
</dbReference>
<dbReference type="InterPro" id="IPR013655">
    <property type="entry name" value="PAS_fold_3"/>
</dbReference>
<dbReference type="SUPFAM" id="SSF55073">
    <property type="entry name" value="Nucleotide cyclase"/>
    <property type="match status" value="1"/>
</dbReference>
<gene>
    <name evidence="6" type="ORF">V6575_05545</name>
</gene>
<feature type="transmembrane region" description="Helical" evidence="1">
    <location>
        <begin position="325"/>
        <end position="346"/>
    </location>
</feature>
<evidence type="ECO:0000256" key="1">
    <source>
        <dbReference type="SAM" id="Phobius"/>
    </source>
</evidence>
<dbReference type="InterPro" id="IPR000700">
    <property type="entry name" value="PAS-assoc_C"/>
</dbReference>
<dbReference type="RefSeq" id="WP_340273145.1">
    <property type="nucleotide sequence ID" value="NZ_JBAKIA010000002.1"/>
</dbReference>
<dbReference type="Gene3D" id="3.20.20.450">
    <property type="entry name" value="EAL domain"/>
    <property type="match status" value="1"/>
</dbReference>
<dbReference type="InterPro" id="IPR035919">
    <property type="entry name" value="EAL_sf"/>
</dbReference>
<dbReference type="SMART" id="SM00091">
    <property type="entry name" value="PAS"/>
    <property type="match status" value="2"/>
</dbReference>
<dbReference type="EMBL" id="JBAKIA010000002">
    <property type="protein sequence ID" value="MEJ8473543.1"/>
    <property type="molecule type" value="Genomic_DNA"/>
</dbReference>
<dbReference type="SUPFAM" id="SSF55785">
    <property type="entry name" value="PYP-like sensor domain (PAS domain)"/>
    <property type="match status" value="2"/>
</dbReference>
<keyword evidence="1" id="KW-0472">Membrane</keyword>
<evidence type="ECO:0000313" key="6">
    <source>
        <dbReference type="EMBL" id="MEJ8473543.1"/>
    </source>
</evidence>
<dbReference type="InterPro" id="IPR043128">
    <property type="entry name" value="Rev_trsase/Diguanyl_cyclase"/>
</dbReference>
<dbReference type="PROSITE" id="PS50112">
    <property type="entry name" value="PAS"/>
    <property type="match status" value="1"/>
</dbReference>
<evidence type="ECO:0000259" key="3">
    <source>
        <dbReference type="PROSITE" id="PS50113"/>
    </source>
</evidence>
<dbReference type="SMART" id="SM00086">
    <property type="entry name" value="PAC"/>
    <property type="match status" value="2"/>
</dbReference>
<dbReference type="Gene3D" id="2.10.70.100">
    <property type="match status" value="1"/>
</dbReference>
<name>A0ABU8THB2_9HYPH</name>
<evidence type="ECO:0000259" key="2">
    <source>
        <dbReference type="PROSITE" id="PS50112"/>
    </source>
</evidence>
<evidence type="ECO:0000313" key="7">
    <source>
        <dbReference type="Proteomes" id="UP001385499"/>
    </source>
</evidence>
<dbReference type="InterPro" id="IPR001610">
    <property type="entry name" value="PAC"/>
</dbReference>
<evidence type="ECO:0000259" key="4">
    <source>
        <dbReference type="PROSITE" id="PS50883"/>
    </source>
</evidence>
<dbReference type="Pfam" id="PF00563">
    <property type="entry name" value="EAL"/>
    <property type="match status" value="1"/>
</dbReference>
<dbReference type="PROSITE" id="PS50883">
    <property type="entry name" value="EAL"/>
    <property type="match status" value="1"/>
</dbReference>
<protein>
    <submittedName>
        <fullName evidence="6">EAL domain-containing protein</fullName>
    </submittedName>
</protein>
<feature type="domain" description="GGDEF" evidence="5">
    <location>
        <begin position="662"/>
        <end position="793"/>
    </location>
</feature>
<comment type="caution">
    <text evidence="6">The sequence shown here is derived from an EMBL/GenBank/DDBJ whole genome shotgun (WGS) entry which is preliminary data.</text>
</comment>
<feature type="domain" description="PAS" evidence="2">
    <location>
        <begin position="499"/>
        <end position="570"/>
    </location>
</feature>
<dbReference type="CDD" id="cd00130">
    <property type="entry name" value="PAS"/>
    <property type="match status" value="2"/>
</dbReference>
<dbReference type="InterPro" id="IPR035965">
    <property type="entry name" value="PAS-like_dom_sf"/>
</dbReference>
<dbReference type="NCBIfam" id="TIGR00254">
    <property type="entry name" value="GGDEF"/>
    <property type="match status" value="1"/>
</dbReference>
<feature type="domain" description="EAL" evidence="4">
    <location>
        <begin position="802"/>
        <end position="1057"/>
    </location>
</feature>
<dbReference type="Gene3D" id="3.30.70.270">
    <property type="match status" value="1"/>
</dbReference>